<proteinExistence type="predicted"/>
<organism evidence="1 2">
    <name type="scientific">Nezara viridula</name>
    <name type="common">Southern green stink bug</name>
    <name type="synonym">Cimex viridulus</name>
    <dbReference type="NCBI Taxonomy" id="85310"/>
    <lineage>
        <taxon>Eukaryota</taxon>
        <taxon>Metazoa</taxon>
        <taxon>Ecdysozoa</taxon>
        <taxon>Arthropoda</taxon>
        <taxon>Hexapoda</taxon>
        <taxon>Insecta</taxon>
        <taxon>Pterygota</taxon>
        <taxon>Neoptera</taxon>
        <taxon>Paraneoptera</taxon>
        <taxon>Hemiptera</taxon>
        <taxon>Heteroptera</taxon>
        <taxon>Panheteroptera</taxon>
        <taxon>Pentatomomorpha</taxon>
        <taxon>Pentatomoidea</taxon>
        <taxon>Pentatomidae</taxon>
        <taxon>Pentatominae</taxon>
        <taxon>Nezara</taxon>
    </lineage>
</organism>
<gene>
    <name evidence="1" type="ORF">NEZAVI_LOCUS4595</name>
</gene>
<name>A0A9P0H1N1_NEZVI</name>
<protein>
    <submittedName>
        <fullName evidence="1">Uncharacterized protein</fullName>
    </submittedName>
</protein>
<reference evidence="1" key="1">
    <citation type="submission" date="2022-01" db="EMBL/GenBank/DDBJ databases">
        <authorList>
            <person name="King R."/>
        </authorList>
    </citation>
    <scope>NUCLEOTIDE SEQUENCE</scope>
</reference>
<evidence type="ECO:0000313" key="2">
    <source>
        <dbReference type="Proteomes" id="UP001152798"/>
    </source>
</evidence>
<accession>A0A9P0H1N1</accession>
<evidence type="ECO:0000313" key="1">
    <source>
        <dbReference type="EMBL" id="CAH1394033.1"/>
    </source>
</evidence>
<dbReference type="OrthoDB" id="74314at2759"/>
<sequence length="336" mass="38675">MVLRPQSNLAVLDVWDYYINEDLKHGPTYDLELLQLETTQQEETETIDGMHSTSRQVVITGYDNVRHCIPDAFTHLLEEIHNLETELGHLPQKWKILWDKLELPTTDSLTATGKHLKRSIRFAISVCSYGPVKSISLKFGGIETVTSSVSQNCFNSSCREGLVYVKRVRTEGIGLWHSERVFPNNTDPNERSEADQLFLAYEIEGLQVLLKQIYSPTSWEMANEGKLPLMLGNTLAENSYILLFLVESNFTLILAEDEDMEILPTPDTTRGLTQERRRNFFIRLMVIKLICEPESITILDEYHRPELKQILPKAVPRRTCELVIAWHEIARELFVT</sequence>
<dbReference type="EMBL" id="OV725078">
    <property type="protein sequence ID" value="CAH1394033.1"/>
    <property type="molecule type" value="Genomic_DNA"/>
</dbReference>
<keyword evidence="2" id="KW-1185">Reference proteome</keyword>
<dbReference type="AlphaFoldDB" id="A0A9P0H1N1"/>
<dbReference type="Proteomes" id="UP001152798">
    <property type="component" value="Chromosome 2"/>
</dbReference>